<feature type="signal peptide" evidence="1">
    <location>
        <begin position="1"/>
        <end position="18"/>
    </location>
</feature>
<name>A0A8W8KU47_MAGGI</name>
<keyword evidence="1" id="KW-0732">Signal</keyword>
<organism evidence="2 3">
    <name type="scientific">Magallana gigas</name>
    <name type="common">Pacific oyster</name>
    <name type="synonym">Crassostrea gigas</name>
    <dbReference type="NCBI Taxonomy" id="29159"/>
    <lineage>
        <taxon>Eukaryota</taxon>
        <taxon>Metazoa</taxon>
        <taxon>Spiralia</taxon>
        <taxon>Lophotrochozoa</taxon>
        <taxon>Mollusca</taxon>
        <taxon>Bivalvia</taxon>
        <taxon>Autobranchia</taxon>
        <taxon>Pteriomorphia</taxon>
        <taxon>Ostreida</taxon>
        <taxon>Ostreoidea</taxon>
        <taxon>Ostreidae</taxon>
        <taxon>Magallana</taxon>
    </lineage>
</organism>
<evidence type="ECO:0000313" key="3">
    <source>
        <dbReference type="Proteomes" id="UP000005408"/>
    </source>
</evidence>
<feature type="chain" id="PRO_5036474021" evidence="1">
    <location>
        <begin position="19"/>
        <end position="144"/>
    </location>
</feature>
<keyword evidence="3" id="KW-1185">Reference proteome</keyword>
<dbReference type="OrthoDB" id="6127538at2759"/>
<proteinExistence type="predicted"/>
<dbReference type="PROSITE" id="PS51257">
    <property type="entry name" value="PROKAR_LIPOPROTEIN"/>
    <property type="match status" value="1"/>
</dbReference>
<accession>A0A8W8KU47</accession>
<protein>
    <submittedName>
        <fullName evidence="2">Uncharacterized protein</fullName>
    </submittedName>
</protein>
<reference evidence="2" key="1">
    <citation type="submission" date="2022-08" db="UniProtKB">
        <authorList>
            <consortium name="EnsemblMetazoa"/>
        </authorList>
    </citation>
    <scope>IDENTIFICATION</scope>
    <source>
        <strain evidence="2">05x7-T-G4-1.051#20</strain>
    </source>
</reference>
<dbReference type="OMA" id="SHTVNTW"/>
<dbReference type="EnsemblMetazoa" id="G25290.1">
    <property type="protein sequence ID" value="G25290.1:cds"/>
    <property type="gene ID" value="G25290"/>
</dbReference>
<evidence type="ECO:0000256" key="1">
    <source>
        <dbReference type="SAM" id="SignalP"/>
    </source>
</evidence>
<dbReference type="Proteomes" id="UP000005408">
    <property type="component" value="Unassembled WGS sequence"/>
</dbReference>
<dbReference type="AlphaFoldDB" id="A0A8W8KU47"/>
<sequence>MGMRTILILLSLVSACLACKSSLYGEWTDDKTQQTVTFSSSGVTGWDVSLFSHTVNTWKCAEESTDQILLSSSPVDIYSLYFVVHRCITVTKETDCKYQITFNNPVEPNAGNERVTVLLKNDDATLSMCSSDGETRTITKNGCA</sequence>
<evidence type="ECO:0000313" key="2">
    <source>
        <dbReference type="EnsemblMetazoa" id="G25290.1:cds"/>
    </source>
</evidence>